<evidence type="ECO:0000313" key="2">
    <source>
        <dbReference type="EMBL" id="PFH51685.1"/>
    </source>
</evidence>
<reference evidence="2 3" key="1">
    <citation type="submission" date="2014-02" db="EMBL/GenBank/DDBJ databases">
        <title>Transposable element dynamics among asymbiotic and ectomycorrhizal Amanita fungi.</title>
        <authorList>
            <consortium name="DOE Joint Genome Institute"/>
            <person name="Hess J."/>
            <person name="Skrede I."/>
            <person name="Wolfe B."/>
            <person name="LaButti K."/>
            <person name="Ohm R.A."/>
            <person name="Grigoriev I.V."/>
            <person name="Pringle A."/>
        </authorList>
    </citation>
    <scope>NUCLEOTIDE SEQUENCE [LARGE SCALE GENOMIC DNA]</scope>
    <source>
        <strain evidence="2 3">SKay4041</strain>
    </source>
</reference>
<dbReference type="Pfam" id="PF11911">
    <property type="entry name" value="DUF3429"/>
    <property type="match status" value="1"/>
</dbReference>
<dbReference type="Proteomes" id="UP000242287">
    <property type="component" value="Unassembled WGS sequence"/>
</dbReference>
<sequence length="341" mass="36458">MNTVFRPLLRSAVLRNNNTPFMMLQRPIPLVHRLHRPTAPLRIVGPFLSRGVASSVSRKPGSQDLEHAATNIKEEVGNSAADLAKAIAGSNMTKDSVDPTGTASFLGITKNILAEVPTPMLVLGLAGGLPYVAASVTTVYLAYEAGIATSGVVTTIDPGVALTVLDKALTFQVTYGAVMLSFLGAMHWGMETAAYGGQKGYTRLALGAAPVLVAWSTLAMQPIGALIVQWLGYTGLWFADSKATIAGWTPKWYSQYRFYLSLLVGTCIIGSLAGTSYWGPVAGHGLLSHDLDLIREERKKMMPARSGVIPGLIEAVPAGAQSDHFVRIHNKKADREKDESK</sequence>
<proteinExistence type="predicted"/>
<protein>
    <recommendedName>
        <fullName evidence="4">Mnn4-regulates the mannosylphosphorylation</fullName>
    </recommendedName>
</protein>
<dbReference type="OrthoDB" id="194289at2759"/>
<dbReference type="InterPro" id="IPR021836">
    <property type="entry name" value="DUF3429"/>
</dbReference>
<evidence type="ECO:0000313" key="3">
    <source>
        <dbReference type="Proteomes" id="UP000242287"/>
    </source>
</evidence>
<evidence type="ECO:0000256" key="1">
    <source>
        <dbReference type="SAM" id="Phobius"/>
    </source>
</evidence>
<dbReference type="PANTHER" id="PTHR15887:SF1">
    <property type="entry name" value="TRANSMEMBRANE PROTEIN 69"/>
    <property type="match status" value="1"/>
</dbReference>
<feature type="transmembrane region" description="Helical" evidence="1">
    <location>
        <begin position="211"/>
        <end position="238"/>
    </location>
</feature>
<keyword evidence="1" id="KW-1133">Transmembrane helix</keyword>
<dbReference type="PANTHER" id="PTHR15887">
    <property type="entry name" value="TRANSMEMBRANE PROTEIN 69"/>
    <property type="match status" value="1"/>
</dbReference>
<name>A0A2A9NL28_9AGAR</name>
<organism evidence="2 3">
    <name type="scientific">Amanita thiersii Skay4041</name>
    <dbReference type="NCBI Taxonomy" id="703135"/>
    <lineage>
        <taxon>Eukaryota</taxon>
        <taxon>Fungi</taxon>
        <taxon>Dikarya</taxon>
        <taxon>Basidiomycota</taxon>
        <taxon>Agaricomycotina</taxon>
        <taxon>Agaricomycetes</taxon>
        <taxon>Agaricomycetidae</taxon>
        <taxon>Agaricales</taxon>
        <taxon>Pluteineae</taxon>
        <taxon>Amanitaceae</taxon>
        <taxon>Amanita</taxon>
    </lineage>
</organism>
<dbReference type="STRING" id="703135.A0A2A9NL28"/>
<feature type="transmembrane region" description="Helical" evidence="1">
    <location>
        <begin position="120"/>
        <end position="143"/>
    </location>
</feature>
<dbReference type="AlphaFoldDB" id="A0A2A9NL28"/>
<accession>A0A2A9NL28</accession>
<feature type="transmembrane region" description="Helical" evidence="1">
    <location>
        <begin position="169"/>
        <end position="190"/>
    </location>
</feature>
<evidence type="ECO:0008006" key="4">
    <source>
        <dbReference type="Google" id="ProtNLM"/>
    </source>
</evidence>
<dbReference type="EMBL" id="KZ301985">
    <property type="protein sequence ID" value="PFH51685.1"/>
    <property type="molecule type" value="Genomic_DNA"/>
</dbReference>
<feature type="transmembrane region" description="Helical" evidence="1">
    <location>
        <begin position="258"/>
        <end position="279"/>
    </location>
</feature>
<keyword evidence="1" id="KW-0472">Membrane</keyword>
<keyword evidence="3" id="KW-1185">Reference proteome</keyword>
<gene>
    <name evidence="2" type="ORF">AMATHDRAFT_141874</name>
</gene>
<keyword evidence="1" id="KW-0812">Transmembrane</keyword>